<dbReference type="KEGG" id="yag:AABB28_16170"/>
<protein>
    <submittedName>
        <fullName evidence="2">FAD-dependent oxidoreductase</fullName>
    </submittedName>
</protein>
<evidence type="ECO:0000313" key="3">
    <source>
        <dbReference type="Proteomes" id="UP001451782"/>
    </source>
</evidence>
<accession>A0AAN0M6E2</accession>
<sequence>MTKTENTAVVGAGLAGLTCARALADAGHSVVVFDKGRGLGGRMASRRKDGWRFDHGAVALRPTDDSFATFLATAHDMGHAEAWDAANGWTGVPGMSTIVKSLAEGLETVSSQRVTGLIKTDAGWIIEGPQHAENLIFDRVILAIPHPQAQAILAPWPALSAQIAKAQMQPCWTLMAGFDAPLATGITYSNRCSDPISVIVRETAKPGRSLPGDGWVIQASAEWSSSHLELDQHQIETLLLAAFFKDIACDPVTPAISMAHRWRYALTTTPLGRAYVMDASLGLAVCGDWCLGRTAQAAHDSGRSLAEAIIESAPSKRNEPAPF</sequence>
<dbReference type="InterPro" id="IPR036188">
    <property type="entry name" value="FAD/NAD-bd_sf"/>
</dbReference>
<evidence type="ECO:0000313" key="2">
    <source>
        <dbReference type="EMBL" id="WZU63367.1"/>
    </source>
</evidence>
<proteinExistence type="predicted"/>
<dbReference type="PANTHER" id="PTHR16128:SF5">
    <property type="entry name" value="FAD_NAD(P)-BINDING OXIDOREDUCTASE FAMILY PROTEIN"/>
    <property type="match status" value="1"/>
</dbReference>
<dbReference type="Proteomes" id="UP001451782">
    <property type="component" value="Chromosome"/>
</dbReference>
<dbReference type="PRINTS" id="PR00419">
    <property type="entry name" value="ADXRDTASE"/>
</dbReference>
<dbReference type="Pfam" id="PF01593">
    <property type="entry name" value="Amino_oxidase"/>
    <property type="match status" value="1"/>
</dbReference>
<dbReference type="EMBL" id="CP151762">
    <property type="protein sequence ID" value="WZU63367.1"/>
    <property type="molecule type" value="Genomic_DNA"/>
</dbReference>
<dbReference type="InterPro" id="IPR002937">
    <property type="entry name" value="Amino_oxidase"/>
</dbReference>
<reference evidence="2 3" key="1">
    <citation type="submission" date="2024-04" db="EMBL/GenBank/DDBJ databases">
        <title>Phylogenomic analyses of a clade within the roseobacter group suggest taxonomic reassignments of species of the genera Aestuariivita, Citreicella, Loktanella, Nautella, Pelagibaca, Ruegeria, Thalassobius, Thiobacimonas and Tropicibacter, and the proposal o.</title>
        <authorList>
            <person name="Jeon C.O."/>
        </authorList>
    </citation>
    <scope>NUCLEOTIDE SEQUENCE [LARGE SCALE GENOMIC DNA]</scope>
    <source>
        <strain evidence="2 3">G8-12</strain>
    </source>
</reference>
<evidence type="ECO:0000259" key="1">
    <source>
        <dbReference type="Pfam" id="PF01593"/>
    </source>
</evidence>
<feature type="domain" description="Amine oxidase" evidence="1">
    <location>
        <begin position="89"/>
        <end position="310"/>
    </location>
</feature>
<dbReference type="Gene3D" id="3.90.660.10">
    <property type="match status" value="1"/>
</dbReference>
<keyword evidence="3" id="KW-1185">Reference proteome</keyword>
<dbReference type="AlphaFoldDB" id="A0AAN0M6E2"/>
<name>A0AAN0M6E2_9RHOB</name>
<dbReference type="SUPFAM" id="SSF51905">
    <property type="entry name" value="FAD/NAD(P)-binding domain"/>
    <property type="match status" value="1"/>
</dbReference>
<gene>
    <name evidence="2" type="ORF">AABB28_16170</name>
</gene>
<dbReference type="Gene3D" id="3.50.50.60">
    <property type="entry name" value="FAD/NAD(P)-binding domain"/>
    <property type="match status" value="1"/>
</dbReference>
<dbReference type="Pfam" id="PF13450">
    <property type="entry name" value="NAD_binding_8"/>
    <property type="match status" value="1"/>
</dbReference>
<dbReference type="RefSeq" id="WP_342069749.1">
    <property type="nucleotide sequence ID" value="NZ_CP151762.1"/>
</dbReference>
<organism evidence="2 3">
    <name type="scientific">Yoonia algicola</name>
    <dbReference type="NCBI Taxonomy" id="3137368"/>
    <lineage>
        <taxon>Bacteria</taxon>
        <taxon>Pseudomonadati</taxon>
        <taxon>Pseudomonadota</taxon>
        <taxon>Alphaproteobacteria</taxon>
        <taxon>Rhodobacterales</taxon>
        <taxon>Paracoccaceae</taxon>
        <taxon>Yoonia</taxon>
    </lineage>
</organism>
<dbReference type="GO" id="GO:0016491">
    <property type="term" value="F:oxidoreductase activity"/>
    <property type="evidence" value="ECO:0007669"/>
    <property type="project" value="InterPro"/>
</dbReference>
<dbReference type="PANTHER" id="PTHR16128">
    <property type="entry name" value="FAD/NAD(P)-BINDING OXIDOREDUCTASE FAMILY PROTEIN"/>
    <property type="match status" value="1"/>
</dbReference>